<keyword evidence="3" id="KW-1185">Reference proteome</keyword>
<sequence length="167" mass="18046">MNKALLSSLTEKEAALVREADPAGLLDLDEDQLLELHERVRRERTKHLKVYRRGASAAVADVGGRGKAYDRNQRARAKAEVFESVLAQVSRQVSAAARNAAQELRAERIAEARSATGGGPPRPASARDGGAPVPSTRRRTTRTTGGLKKDASSRAQGARRQVARDAR</sequence>
<dbReference type="RefSeq" id="WP_322424188.1">
    <property type="nucleotide sequence ID" value="NZ_JAXQPW010000002.1"/>
</dbReference>
<accession>A0ABU5KAN3</accession>
<feature type="region of interest" description="Disordered" evidence="1">
    <location>
        <begin position="107"/>
        <end position="167"/>
    </location>
</feature>
<reference evidence="2 3" key="1">
    <citation type="submission" date="2023-11" db="EMBL/GenBank/DDBJ databases">
        <title>Novel species in genus Nocardioides.</title>
        <authorList>
            <person name="Zhou H."/>
        </authorList>
    </citation>
    <scope>NUCLEOTIDE SEQUENCE [LARGE SCALE GENOMIC DNA]</scope>
    <source>
        <strain evidence="2 3">S-58</strain>
    </source>
</reference>
<name>A0ABU5KAN3_9ACTN</name>
<evidence type="ECO:0000313" key="3">
    <source>
        <dbReference type="Proteomes" id="UP001291999"/>
    </source>
</evidence>
<evidence type="ECO:0000256" key="1">
    <source>
        <dbReference type="SAM" id="MobiDB-lite"/>
    </source>
</evidence>
<organism evidence="2 3">
    <name type="scientific">Nocardioides renjunii</name>
    <dbReference type="NCBI Taxonomy" id="3095075"/>
    <lineage>
        <taxon>Bacteria</taxon>
        <taxon>Bacillati</taxon>
        <taxon>Actinomycetota</taxon>
        <taxon>Actinomycetes</taxon>
        <taxon>Propionibacteriales</taxon>
        <taxon>Nocardioidaceae</taxon>
        <taxon>Nocardioides</taxon>
    </lineage>
</organism>
<gene>
    <name evidence="2" type="ORF">SFC79_09730</name>
</gene>
<protein>
    <submittedName>
        <fullName evidence="2">Uncharacterized protein</fullName>
    </submittedName>
</protein>
<proteinExistence type="predicted"/>
<dbReference type="Proteomes" id="UP001291999">
    <property type="component" value="Unassembled WGS sequence"/>
</dbReference>
<evidence type="ECO:0000313" key="2">
    <source>
        <dbReference type="EMBL" id="MDZ5662040.1"/>
    </source>
</evidence>
<dbReference type="EMBL" id="JAXQPW010000002">
    <property type="protein sequence ID" value="MDZ5662040.1"/>
    <property type="molecule type" value="Genomic_DNA"/>
</dbReference>
<comment type="caution">
    <text evidence="2">The sequence shown here is derived from an EMBL/GenBank/DDBJ whole genome shotgun (WGS) entry which is preliminary data.</text>
</comment>